<dbReference type="eggNOG" id="ENOG502S5S2">
    <property type="taxonomic scope" value="Eukaryota"/>
</dbReference>
<dbReference type="RefSeq" id="XP_001796906.1">
    <property type="nucleotide sequence ID" value="XM_001796854.1"/>
</dbReference>
<dbReference type="Proteomes" id="UP000001055">
    <property type="component" value="Unassembled WGS sequence"/>
</dbReference>
<feature type="region of interest" description="Disordered" evidence="1">
    <location>
        <begin position="1"/>
        <end position="22"/>
    </location>
</feature>
<reference evidence="3" key="1">
    <citation type="journal article" date="2007" name="Plant Cell">
        <title>Dothideomycete-plant interactions illuminated by genome sequencing and EST analysis of the wheat pathogen Stagonospora nodorum.</title>
        <authorList>
            <person name="Hane J.K."/>
            <person name="Lowe R.G."/>
            <person name="Solomon P.S."/>
            <person name="Tan K.C."/>
            <person name="Schoch C.L."/>
            <person name="Spatafora J.W."/>
            <person name="Crous P.W."/>
            <person name="Kodira C."/>
            <person name="Birren B.W."/>
            <person name="Galagan J.E."/>
            <person name="Torriani S.F."/>
            <person name="McDonald B.A."/>
            <person name="Oliver R.P."/>
        </authorList>
    </citation>
    <scope>NUCLEOTIDE SEQUENCE [LARGE SCALE GENOMIC DNA]</scope>
    <source>
        <strain evidence="3">SN15 / ATCC MYA-4574 / FGSC 10173</strain>
    </source>
</reference>
<evidence type="ECO:0000256" key="1">
    <source>
        <dbReference type="SAM" id="MobiDB-lite"/>
    </source>
</evidence>
<dbReference type="EMBL" id="CH445333">
    <property type="protein sequence ID" value="EAT86369.1"/>
    <property type="molecule type" value="Genomic_DNA"/>
</dbReference>
<name>Q0UNX6_PHANO</name>
<dbReference type="GeneID" id="5973785"/>
<accession>Q0UNX6</accession>
<organism evidence="2 3">
    <name type="scientific">Phaeosphaeria nodorum (strain SN15 / ATCC MYA-4574 / FGSC 10173)</name>
    <name type="common">Glume blotch fungus</name>
    <name type="synonym">Parastagonospora nodorum</name>
    <dbReference type="NCBI Taxonomy" id="321614"/>
    <lineage>
        <taxon>Eukaryota</taxon>
        <taxon>Fungi</taxon>
        <taxon>Dikarya</taxon>
        <taxon>Ascomycota</taxon>
        <taxon>Pezizomycotina</taxon>
        <taxon>Dothideomycetes</taxon>
        <taxon>Pleosporomycetidae</taxon>
        <taxon>Pleosporales</taxon>
        <taxon>Pleosporineae</taxon>
        <taxon>Phaeosphaeriaceae</taxon>
        <taxon>Parastagonospora</taxon>
    </lineage>
</organism>
<feature type="compositionally biased region" description="Low complexity" evidence="1">
    <location>
        <begin position="1"/>
        <end position="15"/>
    </location>
</feature>
<dbReference type="Gene3D" id="3.40.50.150">
    <property type="entry name" value="Vaccinia Virus protein VP39"/>
    <property type="match status" value="1"/>
</dbReference>
<protein>
    <submittedName>
        <fullName evidence="2">Uncharacterized protein</fullName>
    </submittedName>
</protein>
<dbReference type="InParanoid" id="Q0UNX6"/>
<proteinExistence type="predicted"/>
<dbReference type="AlphaFoldDB" id="Q0UNX6"/>
<gene>
    <name evidence="2" type="ORF">SNOG_06538</name>
</gene>
<dbReference type="HOGENOM" id="CLU_039068_3_0_1"/>
<evidence type="ECO:0000313" key="2">
    <source>
        <dbReference type="EMBL" id="EAT86369.1"/>
    </source>
</evidence>
<dbReference type="VEuPathDB" id="FungiDB:JI435_065380"/>
<dbReference type="KEGG" id="pno:SNOG_06538"/>
<dbReference type="OMA" id="MNMGYWE"/>
<evidence type="ECO:0000313" key="3">
    <source>
        <dbReference type="Proteomes" id="UP000001055"/>
    </source>
</evidence>
<sequence>MSKSGLACAKGAPAAPHKPLPPHYPLTSRHDFILPRLVLGANWTQPAFTDIFGAPSSGVALCCVGILLYTIIKWAVVKSKSSEQNKKGEMYGLQHGRLHLQVPTPMWMNMGLWDEAGTTTTLAEACRDLLKAVLAEAGFSQKTDSTQTFPGTRRKKMLVDLGIGCGDQTIYLTSKVPIRPCDRDWWDMQEPCVEFDHYIGITNDHVQARHALGRVDELRKSRKLDRVDEEASNTPNISIFCADAAKPASWNEQVQKSIEAASRDCSERWVLALDTAYHFGPSRWIMVEHAHKNLEASFMAFDLCLSPDATFTQRLILRILTSLMGAPFANFSTPEGYRKKLIDVGYSDDAIKIVDISERVFAPLAQYLDEQDRRLKTLGLGIGKFGVAGSLFKWWGRSGVVRGVIVVAKR</sequence>
<dbReference type="InterPro" id="IPR029063">
    <property type="entry name" value="SAM-dependent_MTases_sf"/>
</dbReference>